<sequence length="250" mass="28075">MMVGLVVLAVVGLLVFGGTGLKHFLVLQQDPSLIKRQNGLLTASLFATQLVVCLQLVIVIQKIDITWDEPFLMLMKTFSFLSAEDYRLAPSAVLKRRAISCVTRVTSTLQFLMQTLVVPASFMAAPMVEKAMVTESENQVKIFIKDQFTEEKQTTQFVLDENVMKIKMVADLLKEMGGKSKGAPKFKDNFRAPAFKAKGDALSVAVVSAGALIYNENIERFILNDYDIRFRDLFLNLKKDDEQNDEEGFF</sequence>
<proteinExistence type="predicted"/>
<dbReference type="Proteomes" id="UP000186817">
    <property type="component" value="Unassembled WGS sequence"/>
</dbReference>
<evidence type="ECO:0000256" key="1">
    <source>
        <dbReference type="SAM" id="Phobius"/>
    </source>
</evidence>
<accession>A0A1Q9C6Z9</accession>
<feature type="transmembrane region" description="Helical" evidence="1">
    <location>
        <begin position="41"/>
        <end position="60"/>
    </location>
</feature>
<evidence type="ECO:0000313" key="3">
    <source>
        <dbReference type="Proteomes" id="UP000186817"/>
    </source>
</evidence>
<keyword evidence="1" id="KW-0472">Membrane</keyword>
<organism evidence="2 3">
    <name type="scientific">Symbiodinium microadriaticum</name>
    <name type="common">Dinoflagellate</name>
    <name type="synonym">Zooxanthella microadriatica</name>
    <dbReference type="NCBI Taxonomy" id="2951"/>
    <lineage>
        <taxon>Eukaryota</taxon>
        <taxon>Sar</taxon>
        <taxon>Alveolata</taxon>
        <taxon>Dinophyceae</taxon>
        <taxon>Suessiales</taxon>
        <taxon>Symbiodiniaceae</taxon>
        <taxon>Symbiodinium</taxon>
    </lineage>
</organism>
<dbReference type="EMBL" id="LSRX01001573">
    <property type="protein sequence ID" value="OLP78713.1"/>
    <property type="molecule type" value="Genomic_DNA"/>
</dbReference>
<keyword evidence="1" id="KW-0812">Transmembrane</keyword>
<name>A0A1Q9C6Z9_SYMMI</name>
<keyword evidence="3" id="KW-1185">Reference proteome</keyword>
<gene>
    <name evidence="2" type="ORF">AK812_SmicGene41083</name>
</gene>
<reference evidence="2 3" key="1">
    <citation type="submission" date="2016-02" db="EMBL/GenBank/DDBJ databases">
        <title>Genome analysis of coral dinoflagellate symbionts highlights evolutionary adaptations to a symbiotic lifestyle.</title>
        <authorList>
            <person name="Aranda M."/>
            <person name="Li Y."/>
            <person name="Liew Y.J."/>
            <person name="Baumgarten S."/>
            <person name="Simakov O."/>
            <person name="Wilson M."/>
            <person name="Piel J."/>
            <person name="Ashoor H."/>
            <person name="Bougouffa S."/>
            <person name="Bajic V.B."/>
            <person name="Ryu T."/>
            <person name="Ravasi T."/>
            <person name="Bayer T."/>
            <person name="Micklem G."/>
            <person name="Kim H."/>
            <person name="Bhak J."/>
            <person name="Lajeunesse T.C."/>
            <person name="Voolstra C.R."/>
        </authorList>
    </citation>
    <scope>NUCLEOTIDE SEQUENCE [LARGE SCALE GENOMIC DNA]</scope>
    <source>
        <strain evidence="2 3">CCMP2467</strain>
    </source>
</reference>
<keyword evidence="1" id="KW-1133">Transmembrane helix</keyword>
<protein>
    <submittedName>
        <fullName evidence="2">Uncharacterized protein</fullName>
    </submittedName>
</protein>
<dbReference type="AlphaFoldDB" id="A0A1Q9C6Z9"/>
<evidence type="ECO:0000313" key="2">
    <source>
        <dbReference type="EMBL" id="OLP78713.1"/>
    </source>
</evidence>
<comment type="caution">
    <text evidence="2">The sequence shown here is derived from an EMBL/GenBank/DDBJ whole genome shotgun (WGS) entry which is preliminary data.</text>
</comment>